<evidence type="ECO:0000256" key="3">
    <source>
        <dbReference type="ARBA" id="ARBA00022679"/>
    </source>
</evidence>
<protein>
    <recommendedName>
        <fullName evidence="6">Glycosyl transferase family 25 domain-containing protein</fullName>
    </recommendedName>
</protein>
<evidence type="ECO:0000256" key="5">
    <source>
        <dbReference type="SAM" id="SignalP"/>
    </source>
</evidence>
<dbReference type="Pfam" id="PF01755">
    <property type="entry name" value="Glyco_transf_25"/>
    <property type="match status" value="1"/>
</dbReference>
<dbReference type="AlphaFoldDB" id="A0A922I2D3"/>
<feature type="chain" id="PRO_5037736271" description="Glycosyl transferase family 25 domain-containing protein" evidence="5">
    <location>
        <begin position="27"/>
        <end position="693"/>
    </location>
</feature>
<evidence type="ECO:0000256" key="4">
    <source>
        <dbReference type="SAM" id="MobiDB-lite"/>
    </source>
</evidence>
<keyword evidence="3" id="KW-0808">Transferase</keyword>
<keyword evidence="2" id="KW-0328">Glycosyltransferase</keyword>
<evidence type="ECO:0000256" key="1">
    <source>
        <dbReference type="ARBA" id="ARBA00006721"/>
    </source>
</evidence>
<comment type="similarity">
    <text evidence="1">Belongs to the glycosyltransferase 25 family.</text>
</comment>
<feature type="region of interest" description="Disordered" evidence="4">
    <location>
        <begin position="656"/>
        <end position="693"/>
    </location>
</feature>
<dbReference type="PANTHER" id="PTHR10730:SF53">
    <property type="entry name" value="GLYCOSYLTRANSFERASE 25 FAMILY MEMBER"/>
    <property type="match status" value="1"/>
</dbReference>
<evidence type="ECO:0000313" key="7">
    <source>
        <dbReference type="EMBL" id="KAH9517367.1"/>
    </source>
</evidence>
<dbReference type="EMBL" id="ASGP02000003">
    <property type="protein sequence ID" value="KAH9517367.1"/>
    <property type="molecule type" value="Genomic_DNA"/>
</dbReference>
<name>A0A922I2D3_DERFA</name>
<feature type="signal peptide" evidence="5">
    <location>
        <begin position="1"/>
        <end position="26"/>
    </location>
</feature>
<dbReference type="InterPro" id="IPR002654">
    <property type="entry name" value="Glyco_trans_25"/>
</dbReference>
<organism evidence="7 8">
    <name type="scientific">Dermatophagoides farinae</name>
    <name type="common">American house dust mite</name>
    <dbReference type="NCBI Taxonomy" id="6954"/>
    <lineage>
        <taxon>Eukaryota</taxon>
        <taxon>Metazoa</taxon>
        <taxon>Ecdysozoa</taxon>
        <taxon>Arthropoda</taxon>
        <taxon>Chelicerata</taxon>
        <taxon>Arachnida</taxon>
        <taxon>Acari</taxon>
        <taxon>Acariformes</taxon>
        <taxon>Sarcoptiformes</taxon>
        <taxon>Astigmata</taxon>
        <taxon>Psoroptidia</taxon>
        <taxon>Analgoidea</taxon>
        <taxon>Pyroglyphidae</taxon>
        <taxon>Dermatophagoidinae</taxon>
        <taxon>Dermatophagoides</taxon>
    </lineage>
</organism>
<gene>
    <name evidence="7" type="ORF">DERF_008045</name>
</gene>
<evidence type="ECO:0000259" key="6">
    <source>
        <dbReference type="Pfam" id="PF01755"/>
    </source>
</evidence>
<proteinExistence type="inferred from homology"/>
<comment type="caution">
    <text evidence="7">The sequence shown here is derived from an EMBL/GenBank/DDBJ whole genome shotgun (WGS) entry which is preliminary data.</text>
</comment>
<dbReference type="InterPro" id="IPR050757">
    <property type="entry name" value="Collagen_mod_GT25"/>
</dbReference>
<dbReference type="Proteomes" id="UP000790347">
    <property type="component" value="Unassembled WGS sequence"/>
</dbReference>
<dbReference type="CDD" id="cd06532">
    <property type="entry name" value="Glyco_transf_25"/>
    <property type="match status" value="1"/>
</dbReference>
<dbReference type="GO" id="GO:0050211">
    <property type="term" value="F:procollagen galactosyltransferase activity"/>
    <property type="evidence" value="ECO:0007669"/>
    <property type="project" value="TreeGrafter"/>
</dbReference>
<reference evidence="7" key="2">
    <citation type="journal article" date="2022" name="Res Sq">
        <title>Comparative Genomics Reveals Insights into the Divergent Evolution of Astigmatic Mites and Household Pest Adaptations.</title>
        <authorList>
            <person name="Xiong Q."/>
            <person name="Wan A.T.-Y."/>
            <person name="Liu X.-Y."/>
            <person name="Fung C.S.-H."/>
            <person name="Xiao X."/>
            <person name="Malainual N."/>
            <person name="Hou J."/>
            <person name="Wang L."/>
            <person name="Wang M."/>
            <person name="Yang K."/>
            <person name="Cui Y."/>
            <person name="Leung E."/>
            <person name="Nong W."/>
            <person name="Shin S.-K."/>
            <person name="Au S."/>
            <person name="Jeong K.Y."/>
            <person name="Chew F.T."/>
            <person name="Hui J."/>
            <person name="Leung T.F."/>
            <person name="Tungtrongchitr A."/>
            <person name="Zhong N."/>
            <person name="Liu Z."/>
            <person name="Tsui S."/>
        </authorList>
    </citation>
    <scope>NUCLEOTIDE SEQUENCE</scope>
    <source>
        <strain evidence="7">Derf</strain>
        <tissue evidence="7">Whole organism</tissue>
    </source>
</reference>
<evidence type="ECO:0000313" key="8">
    <source>
        <dbReference type="Proteomes" id="UP000790347"/>
    </source>
</evidence>
<reference evidence="7" key="1">
    <citation type="submission" date="2013-05" db="EMBL/GenBank/DDBJ databases">
        <authorList>
            <person name="Yim A.K.Y."/>
            <person name="Chan T.F."/>
            <person name="Ji K.M."/>
            <person name="Liu X.Y."/>
            <person name="Zhou J.W."/>
            <person name="Li R.Q."/>
            <person name="Yang K.Y."/>
            <person name="Li J."/>
            <person name="Li M."/>
            <person name="Law P.T.W."/>
            <person name="Wu Y.L."/>
            <person name="Cai Z.L."/>
            <person name="Qin H."/>
            <person name="Bao Y."/>
            <person name="Leung R.K.K."/>
            <person name="Ng P.K.S."/>
            <person name="Zou J."/>
            <person name="Zhong X.J."/>
            <person name="Ran P.X."/>
            <person name="Zhong N.S."/>
            <person name="Liu Z.G."/>
            <person name="Tsui S.K.W."/>
        </authorList>
    </citation>
    <scope>NUCLEOTIDE SEQUENCE</scope>
    <source>
        <strain evidence="7">Derf</strain>
        <tissue evidence="7">Whole organism</tissue>
    </source>
</reference>
<dbReference type="PANTHER" id="PTHR10730">
    <property type="entry name" value="PROCOLLAGEN-LYSINE,2-OXOGLUTARATE 5-DIOXYGENASE/GLYCOSYLTRANSFERASE 25 FAMILY MEMBER"/>
    <property type="match status" value="1"/>
</dbReference>
<evidence type="ECO:0000256" key="2">
    <source>
        <dbReference type="ARBA" id="ARBA00022676"/>
    </source>
</evidence>
<sequence>MFVVQLVCRLSLLLFIVSHRFKLISSIDSYHDETSAATTNLDEYLLPTIQIVILIHPYNKAQFLPYCLGAIESQKYSKNRIRIKLITERIFYEESNDPLYREPDDIDVILDERIRVNEQTIRMMKRWSRANEDHYNDIELSIINVRLPMDSINSLNYWNKDHYSRLIDYKNYELYQSFLIWADWLIFLDSDVILTNPMVFHNLTAISDQEVVIAPMLKSFNTYSNFWAGMDDTGYYIRSDDYLPILERKQRGKFSVPMIHSCLFINLRKTASRSLTFDPLEIQQLIDTMQPAHSWKIPYDDIIAFAKSATLNGIKLYVDNNEIWGWIPLPIVEDKYSFEQTRQTLIDLELESLIEGPLFPISSSLEQFVESDENYDTLGVDQIYVINLARRPERRKRMEQCLNLLGIRAKFKMATDGKELNEEFLQKHGIHTLDGYVDPYHKRPITFGEIGCFLSHYRVWEEASRENYSKIIVLEDDVRFDWNFRSQWSQIFNRFETLSNQYDFLYLGRKLNDGQYDKEEIIDELFVRPRYSYWTIGYLLTRNGIEKLLQANPLNRMIPVDEFLPLMYGAHINETLMEMFFHQHMNNDDKLQALSLRHLIISPTHYVGDPLYISDTEQSNKLDNNIDHHPIIMDNKNSLPINVVEHDHDEIIEWNNNNDHDHDGNHGRWMNVQPPPPPSSSDDNVGKIQHFDL</sequence>
<feature type="domain" description="Glycosyl transferase family 25" evidence="6">
    <location>
        <begin position="382"/>
        <end position="563"/>
    </location>
</feature>
<keyword evidence="8" id="KW-1185">Reference proteome</keyword>
<accession>A0A922I2D3</accession>
<keyword evidence="5" id="KW-0732">Signal</keyword>